<proteinExistence type="predicted"/>
<organism evidence="1 2">
    <name type="scientific">Cucumis melo var. makuwa</name>
    <name type="common">Oriental melon</name>
    <dbReference type="NCBI Taxonomy" id="1194695"/>
    <lineage>
        <taxon>Eukaryota</taxon>
        <taxon>Viridiplantae</taxon>
        <taxon>Streptophyta</taxon>
        <taxon>Embryophyta</taxon>
        <taxon>Tracheophyta</taxon>
        <taxon>Spermatophyta</taxon>
        <taxon>Magnoliopsida</taxon>
        <taxon>eudicotyledons</taxon>
        <taxon>Gunneridae</taxon>
        <taxon>Pentapetalae</taxon>
        <taxon>rosids</taxon>
        <taxon>fabids</taxon>
        <taxon>Cucurbitales</taxon>
        <taxon>Cucurbitaceae</taxon>
        <taxon>Benincaseae</taxon>
        <taxon>Cucumis</taxon>
    </lineage>
</organism>
<dbReference type="Gene3D" id="3.30.420.10">
    <property type="entry name" value="Ribonuclease H-like superfamily/Ribonuclease H"/>
    <property type="match status" value="1"/>
</dbReference>
<name>A0A5D3BR99_CUCMM</name>
<gene>
    <name evidence="1" type="ORF">E5676_scaffold388G00960</name>
</gene>
<dbReference type="PANTHER" id="PTHR45835:SF99">
    <property type="entry name" value="CHROMO DOMAIN-CONTAINING PROTEIN-RELATED"/>
    <property type="match status" value="1"/>
</dbReference>
<dbReference type="Proteomes" id="UP000321947">
    <property type="component" value="Unassembled WGS sequence"/>
</dbReference>
<evidence type="ECO:0000313" key="2">
    <source>
        <dbReference type="Proteomes" id="UP000321947"/>
    </source>
</evidence>
<dbReference type="PANTHER" id="PTHR45835">
    <property type="entry name" value="YALI0A06105P"/>
    <property type="match status" value="1"/>
</dbReference>
<dbReference type="EMBL" id="SSTD01015868">
    <property type="protein sequence ID" value="TYK02193.1"/>
    <property type="molecule type" value="Genomic_DNA"/>
</dbReference>
<sequence length="106" mass="12214">MKNDVKRYVELREVCQRNKTEALPPTGVLQPLPLPNLILEDWTMDFIEGLPKVGGFDAIMIMVDRTSKMAHFTTMKHPFMVKQVAENHEDITKEKYNIPSSNGWPD</sequence>
<comment type="caution">
    <text evidence="1">The sequence shown here is derived from an EMBL/GenBank/DDBJ whole genome shotgun (WGS) entry which is preliminary data.</text>
</comment>
<dbReference type="GO" id="GO:0003676">
    <property type="term" value="F:nucleic acid binding"/>
    <property type="evidence" value="ECO:0007669"/>
    <property type="project" value="InterPro"/>
</dbReference>
<dbReference type="InterPro" id="IPR012337">
    <property type="entry name" value="RNaseH-like_sf"/>
</dbReference>
<dbReference type="InterPro" id="IPR036397">
    <property type="entry name" value="RNaseH_sf"/>
</dbReference>
<evidence type="ECO:0000313" key="1">
    <source>
        <dbReference type="EMBL" id="TYK02193.1"/>
    </source>
</evidence>
<protein>
    <submittedName>
        <fullName evidence="1">Putative integrase</fullName>
    </submittedName>
</protein>
<accession>A0A5D3BR99</accession>
<reference evidence="1 2" key="1">
    <citation type="submission" date="2019-08" db="EMBL/GenBank/DDBJ databases">
        <title>Draft genome sequences of two oriental melons (Cucumis melo L. var makuwa).</title>
        <authorList>
            <person name="Kwon S.-Y."/>
        </authorList>
    </citation>
    <scope>NUCLEOTIDE SEQUENCE [LARGE SCALE GENOMIC DNA]</scope>
    <source>
        <strain evidence="2">cv. Chang Bougi</strain>
        <tissue evidence="1">Leaf</tissue>
    </source>
</reference>
<dbReference type="SUPFAM" id="SSF53098">
    <property type="entry name" value="Ribonuclease H-like"/>
    <property type="match status" value="1"/>
</dbReference>
<dbReference type="AlphaFoldDB" id="A0A5D3BR99"/>